<keyword evidence="5" id="KW-0676">Redox-active center</keyword>
<evidence type="ECO:0000256" key="1">
    <source>
        <dbReference type="ARBA" id="ARBA00004196"/>
    </source>
</evidence>
<dbReference type="PANTHER" id="PTHR42852:SF6">
    <property type="entry name" value="THIOL:DISULFIDE INTERCHANGE PROTEIN DSBE"/>
    <property type="match status" value="1"/>
</dbReference>
<keyword evidence="3" id="KW-0812">Transmembrane</keyword>
<dbReference type="InterPro" id="IPR000866">
    <property type="entry name" value="AhpC/TSA"/>
</dbReference>
<evidence type="ECO:0000256" key="5">
    <source>
        <dbReference type="ARBA" id="ARBA00023284"/>
    </source>
</evidence>
<sequence length="173" mass="19748">MGNNKKWLQLIILTAVLLIGGYTIADSMFSQQTVPQEGSEAPNFGLAGLDEQVYQLDEQRNHVVLLNFWGTWCDPCKREMPAIQKQYEKWKDKGVRVLAVNIGESAVTVRSFMEQHQLTFPVLFDPNESIRKKYGVVNYPTTFFIDRQGIIRVKKEGEMDEAFIDSTLSELLG</sequence>
<dbReference type="InterPro" id="IPR013766">
    <property type="entry name" value="Thioredoxin_domain"/>
</dbReference>
<dbReference type="InterPro" id="IPR036249">
    <property type="entry name" value="Thioredoxin-like_sf"/>
</dbReference>
<dbReference type="PANTHER" id="PTHR42852">
    <property type="entry name" value="THIOL:DISULFIDE INTERCHANGE PROTEIN DSBE"/>
    <property type="match status" value="1"/>
</dbReference>
<keyword evidence="3" id="KW-0735">Signal-anchor</keyword>
<keyword evidence="4" id="KW-1015">Disulfide bond</keyword>
<evidence type="ECO:0000313" key="7">
    <source>
        <dbReference type="EMBL" id="MFC7751529.1"/>
    </source>
</evidence>
<protein>
    <submittedName>
        <fullName evidence="7">Thiol-disulfide oxidoreductase ResA</fullName>
    </submittedName>
</protein>
<dbReference type="Proteomes" id="UP001596528">
    <property type="component" value="Unassembled WGS sequence"/>
</dbReference>
<comment type="caution">
    <text evidence="7">The sequence shown here is derived from an EMBL/GenBank/DDBJ whole genome shotgun (WGS) entry which is preliminary data.</text>
</comment>
<dbReference type="CDD" id="cd02966">
    <property type="entry name" value="TlpA_like_family"/>
    <property type="match status" value="1"/>
</dbReference>
<dbReference type="NCBIfam" id="NF002854">
    <property type="entry name" value="PRK03147.1"/>
    <property type="match status" value="1"/>
</dbReference>
<feature type="domain" description="Thioredoxin" evidence="6">
    <location>
        <begin position="35"/>
        <end position="173"/>
    </location>
</feature>
<reference evidence="8" key="1">
    <citation type="journal article" date="2019" name="Int. J. Syst. Evol. Microbiol.">
        <title>The Global Catalogue of Microorganisms (GCM) 10K type strain sequencing project: providing services to taxonomists for standard genome sequencing and annotation.</title>
        <authorList>
            <consortium name="The Broad Institute Genomics Platform"/>
            <consortium name="The Broad Institute Genome Sequencing Center for Infectious Disease"/>
            <person name="Wu L."/>
            <person name="Ma J."/>
        </authorList>
    </citation>
    <scope>NUCLEOTIDE SEQUENCE [LARGE SCALE GENOMIC DNA]</scope>
    <source>
        <strain evidence="8">JCM 18657</strain>
    </source>
</reference>
<dbReference type="EMBL" id="JBHTGQ010000046">
    <property type="protein sequence ID" value="MFC7751529.1"/>
    <property type="molecule type" value="Genomic_DNA"/>
</dbReference>
<dbReference type="Pfam" id="PF00578">
    <property type="entry name" value="AhpC-TSA"/>
    <property type="match status" value="1"/>
</dbReference>
<evidence type="ECO:0000259" key="6">
    <source>
        <dbReference type="PROSITE" id="PS51352"/>
    </source>
</evidence>
<dbReference type="PROSITE" id="PS51352">
    <property type="entry name" value="THIOREDOXIN_2"/>
    <property type="match status" value="1"/>
</dbReference>
<organism evidence="7 8">
    <name type="scientific">Paenibacillus thermoaerophilus</name>
    <dbReference type="NCBI Taxonomy" id="1215385"/>
    <lineage>
        <taxon>Bacteria</taxon>
        <taxon>Bacillati</taxon>
        <taxon>Bacillota</taxon>
        <taxon>Bacilli</taxon>
        <taxon>Bacillales</taxon>
        <taxon>Paenibacillaceae</taxon>
        <taxon>Paenibacillus</taxon>
    </lineage>
</organism>
<accession>A0ABW2V5V4</accession>
<dbReference type="RefSeq" id="WP_138790558.1">
    <property type="nucleotide sequence ID" value="NZ_JBHTGQ010000046.1"/>
</dbReference>
<evidence type="ECO:0000256" key="2">
    <source>
        <dbReference type="ARBA" id="ARBA00022748"/>
    </source>
</evidence>
<comment type="subcellular location">
    <subcellularLocation>
        <location evidence="1">Cell envelope</location>
    </subcellularLocation>
</comment>
<keyword evidence="8" id="KW-1185">Reference proteome</keyword>
<gene>
    <name evidence="7" type="primary">resA</name>
    <name evidence="7" type="ORF">ACFQWB_16550</name>
</gene>
<dbReference type="InterPro" id="IPR050553">
    <property type="entry name" value="Thioredoxin_ResA/DsbE_sf"/>
</dbReference>
<evidence type="ECO:0000313" key="8">
    <source>
        <dbReference type="Proteomes" id="UP001596528"/>
    </source>
</evidence>
<evidence type="ECO:0000256" key="3">
    <source>
        <dbReference type="ARBA" id="ARBA00022968"/>
    </source>
</evidence>
<keyword evidence="2" id="KW-0201">Cytochrome c-type biogenesis</keyword>
<dbReference type="Gene3D" id="3.40.30.10">
    <property type="entry name" value="Glutaredoxin"/>
    <property type="match status" value="1"/>
</dbReference>
<evidence type="ECO:0000256" key="4">
    <source>
        <dbReference type="ARBA" id="ARBA00023157"/>
    </source>
</evidence>
<dbReference type="SUPFAM" id="SSF52833">
    <property type="entry name" value="Thioredoxin-like"/>
    <property type="match status" value="1"/>
</dbReference>
<proteinExistence type="predicted"/>
<name>A0ABW2V5V4_9BACL</name>